<feature type="domain" description="HD Cas3-type" evidence="9">
    <location>
        <begin position="745"/>
        <end position="942"/>
    </location>
</feature>
<reference evidence="11" key="1">
    <citation type="journal article" date="2019" name="Int. J. Syst. Evol. Microbiol.">
        <title>The Global Catalogue of Microorganisms (GCM) 10K type strain sequencing project: providing services to taxonomists for standard genome sequencing and annotation.</title>
        <authorList>
            <consortium name="The Broad Institute Genomics Platform"/>
            <consortium name="The Broad Institute Genome Sequencing Center for Infectious Disease"/>
            <person name="Wu L."/>
            <person name="Ma J."/>
        </authorList>
    </citation>
    <scope>NUCLEOTIDE SEQUENCE [LARGE SCALE GENOMIC DNA]</scope>
    <source>
        <strain evidence="11">JCM 10083</strain>
    </source>
</reference>
<keyword evidence="11" id="KW-1185">Reference proteome</keyword>
<keyword evidence="8" id="KW-0051">Antiviral defense</keyword>
<keyword evidence="7" id="KW-0067">ATP-binding</keyword>
<protein>
    <submittedName>
        <fullName evidence="10">Type I-U CRISPR-associated helicase/endonuclease Cas3</fullName>
    </submittedName>
</protein>
<keyword evidence="3" id="KW-0479">Metal-binding</keyword>
<evidence type="ECO:0000256" key="1">
    <source>
        <dbReference type="ARBA" id="ARBA00006847"/>
    </source>
</evidence>
<evidence type="ECO:0000259" key="9">
    <source>
        <dbReference type="PROSITE" id="PS51643"/>
    </source>
</evidence>
<dbReference type="InterPro" id="IPR006935">
    <property type="entry name" value="Helicase/UvrB_N"/>
</dbReference>
<evidence type="ECO:0000256" key="8">
    <source>
        <dbReference type="ARBA" id="ARBA00023118"/>
    </source>
</evidence>
<evidence type="ECO:0000256" key="3">
    <source>
        <dbReference type="ARBA" id="ARBA00022723"/>
    </source>
</evidence>
<evidence type="ECO:0000256" key="6">
    <source>
        <dbReference type="ARBA" id="ARBA00022806"/>
    </source>
</evidence>
<dbReference type="SUPFAM" id="SSF109604">
    <property type="entry name" value="HD-domain/PDEase-like"/>
    <property type="match status" value="1"/>
</dbReference>
<evidence type="ECO:0000256" key="5">
    <source>
        <dbReference type="ARBA" id="ARBA00022801"/>
    </source>
</evidence>
<dbReference type="InterPro" id="IPR038257">
    <property type="entry name" value="CRISPR-assoc_Cas3_HD_sf"/>
</dbReference>
<evidence type="ECO:0000256" key="4">
    <source>
        <dbReference type="ARBA" id="ARBA00022741"/>
    </source>
</evidence>
<comment type="similarity">
    <text evidence="2">In the central section; belongs to the CRISPR-associated helicase Cas3 family.</text>
</comment>
<dbReference type="InterPro" id="IPR006483">
    <property type="entry name" value="CRISPR-assoc_Cas3_HD"/>
</dbReference>
<comment type="caution">
    <text evidence="10">The sequence shown here is derived from an EMBL/GenBank/DDBJ whole genome shotgun (WGS) entry which is preliminary data.</text>
</comment>
<dbReference type="InterPro" id="IPR027417">
    <property type="entry name" value="P-loop_NTPase"/>
</dbReference>
<dbReference type="RefSeq" id="WP_343965511.1">
    <property type="nucleotide sequence ID" value="NZ_BAAAGK010000033.1"/>
</dbReference>
<dbReference type="Pfam" id="PF18019">
    <property type="entry name" value="Cas3_HD"/>
    <property type="match status" value="1"/>
</dbReference>
<sequence>MSDLAVTDFPAFYREIHGYEPFPWQIALLDRVIQEGWPELIDVPTGLGKTSVIDVAVFAAALGRAEARAGVPRRIFFVVDRRLIVDEAYRHAEKIAEALRTPGDDSRAARVAAALRVDGDTAGRPVEVTRMRGGVNWSWRWIERPDRHAIVVGTVDQVGSRFFFRGYGVGKHLRPIDAALAGTDSLIVVDEAHLSEAFLASVRGAATCDETPAPIRPTVVSMSASPESGTADVHRITNADEKHPEASRRLKAAKELHLVDVPTTKANTAKTMSGALAHWAWELQREHPVVGVVVNTVARARAVFELLRADSASRCVLLTGKIRPTDRDYLLAEHYERIRAGRDRTSAEPMFVVATQTIEVGANIDLDALVTESSSLPALIQRLGRLNRLGDQRTTAPAVVLHGSADSDGVYDTARPATWAWLCERITPLPHTPKVRLPAEPGMDASPSALRALVRALPPGQWATLREPRPYIPSLGRAHLDVWARTSPIPLNDIPIPPYLHGLNRGTPQVTVLWRDLPDDDTLWPDLLGLMPPTSAESIELPLRAVQRWLNGETGGDDISDLEAEHLPDIPVPPGGRTVLRYRSRDNSEVITADRIHPSDTIVVPASHGGCDRYGWHPGSREPTIDIADLAQSAVRRGATIRVGPTLARAVETYAPSLAPEVAAWVERLNTDYRDDPSPGQIRSLRSALGDPAPGRDELPHLAVLRRLTDSSRARLIEHLDTGTLLLSSGTAAFREDSTAAGSSISTAKLSLAVHQREVAEKAEEFARNLGMEPDVVRAIGLAALWHDEGKRDPRFQVMLCGGDRWAAAANDEPLAKSGMNPGDRAAFRQARRRASYPAEMRHEALSTQIATVLLVEVPDVDHDLVLHLIASHHGRSRPLLPPVIDPDPTTKIERDGVQIEVDTAQSVDWTSPARFERLNRRYGRWGLARLEAVVRLADIWCSARSEERA</sequence>
<evidence type="ECO:0000256" key="2">
    <source>
        <dbReference type="ARBA" id="ARBA00009046"/>
    </source>
</evidence>
<dbReference type="Gene3D" id="1.10.3210.30">
    <property type="match status" value="1"/>
</dbReference>
<keyword evidence="5" id="KW-0378">Hydrolase</keyword>
<proteinExistence type="inferred from homology"/>
<organism evidence="10 11">
    <name type="scientific">Streptosporangium amethystogenes subsp. fukuiense</name>
    <dbReference type="NCBI Taxonomy" id="698418"/>
    <lineage>
        <taxon>Bacteria</taxon>
        <taxon>Bacillati</taxon>
        <taxon>Actinomycetota</taxon>
        <taxon>Actinomycetes</taxon>
        <taxon>Streptosporangiales</taxon>
        <taxon>Streptosporangiaceae</taxon>
        <taxon>Streptosporangium</taxon>
    </lineage>
</organism>
<dbReference type="EMBL" id="JBHTEE010000001">
    <property type="protein sequence ID" value="MFC7602696.1"/>
    <property type="molecule type" value="Genomic_DNA"/>
</dbReference>
<evidence type="ECO:0000313" key="10">
    <source>
        <dbReference type="EMBL" id="MFC7602696.1"/>
    </source>
</evidence>
<evidence type="ECO:0000256" key="7">
    <source>
        <dbReference type="ARBA" id="ARBA00022840"/>
    </source>
</evidence>
<dbReference type="NCBIfam" id="TIGR02621">
    <property type="entry name" value="cas3_GSU0051"/>
    <property type="match status" value="1"/>
</dbReference>
<evidence type="ECO:0000313" key="11">
    <source>
        <dbReference type="Proteomes" id="UP001596514"/>
    </source>
</evidence>
<dbReference type="Pfam" id="PF04851">
    <property type="entry name" value="ResIII"/>
    <property type="match status" value="1"/>
</dbReference>
<dbReference type="PROSITE" id="PS51643">
    <property type="entry name" value="HD_CAS3"/>
    <property type="match status" value="1"/>
</dbReference>
<accession>A0ABW2T3B9</accession>
<dbReference type="InterPro" id="IPR013444">
    <property type="entry name" value="Helicase_Cas3_CRISPR-ass_Anaes"/>
</dbReference>
<dbReference type="InterPro" id="IPR054712">
    <property type="entry name" value="Cas3-like_dom"/>
</dbReference>
<name>A0ABW2T3B9_9ACTN</name>
<dbReference type="Pfam" id="PF22590">
    <property type="entry name" value="Cas3-like_C_2"/>
    <property type="match status" value="1"/>
</dbReference>
<keyword evidence="4" id="KW-0547">Nucleotide-binding</keyword>
<keyword evidence="6" id="KW-0347">Helicase</keyword>
<gene>
    <name evidence="10" type="primary">cas3u</name>
    <name evidence="10" type="ORF">ACFQVD_21575</name>
</gene>
<dbReference type="SUPFAM" id="SSF52540">
    <property type="entry name" value="P-loop containing nucleoside triphosphate hydrolases"/>
    <property type="match status" value="1"/>
</dbReference>
<dbReference type="Gene3D" id="3.40.50.300">
    <property type="entry name" value="P-loop containing nucleotide triphosphate hydrolases"/>
    <property type="match status" value="2"/>
</dbReference>
<dbReference type="Proteomes" id="UP001596514">
    <property type="component" value="Unassembled WGS sequence"/>
</dbReference>
<comment type="similarity">
    <text evidence="1">In the N-terminal section; belongs to the CRISPR-associated nuclease Cas3-HD family.</text>
</comment>